<dbReference type="Gene3D" id="1.10.10.10">
    <property type="entry name" value="Winged helix-like DNA-binding domain superfamily/Winged helix DNA-binding domain"/>
    <property type="match status" value="1"/>
</dbReference>
<dbReference type="PANTHER" id="PTHR33164:SF43">
    <property type="entry name" value="HTH-TYPE TRANSCRIPTIONAL REPRESSOR YETL"/>
    <property type="match status" value="1"/>
</dbReference>
<dbReference type="InterPro" id="IPR036390">
    <property type="entry name" value="WH_DNA-bd_sf"/>
</dbReference>
<dbReference type="PANTHER" id="PTHR33164">
    <property type="entry name" value="TRANSCRIPTIONAL REGULATOR, MARR FAMILY"/>
    <property type="match status" value="1"/>
</dbReference>
<evidence type="ECO:0000313" key="4">
    <source>
        <dbReference type="Proteomes" id="UP000766336"/>
    </source>
</evidence>
<feature type="domain" description="HTH marR-type" evidence="2">
    <location>
        <begin position="34"/>
        <end position="172"/>
    </location>
</feature>
<dbReference type="InterPro" id="IPR039422">
    <property type="entry name" value="MarR/SlyA-like"/>
</dbReference>
<accession>A0ABS5QI17</accession>
<dbReference type="RefSeq" id="WP_213671966.1">
    <property type="nucleotide sequence ID" value="NZ_JAHCDA010000004.1"/>
</dbReference>
<dbReference type="SUPFAM" id="SSF46785">
    <property type="entry name" value="Winged helix' DNA-binding domain"/>
    <property type="match status" value="1"/>
</dbReference>
<evidence type="ECO:0000259" key="2">
    <source>
        <dbReference type="PROSITE" id="PS50995"/>
    </source>
</evidence>
<feature type="region of interest" description="Disordered" evidence="1">
    <location>
        <begin position="189"/>
        <end position="211"/>
    </location>
</feature>
<reference evidence="3 4" key="1">
    <citation type="submission" date="2021-05" db="EMBL/GenBank/DDBJ databases">
        <title>Roseococcus sp. XZZS9, whole genome shotgun sequencing project.</title>
        <authorList>
            <person name="Zhao G."/>
            <person name="Shen L."/>
        </authorList>
    </citation>
    <scope>NUCLEOTIDE SEQUENCE [LARGE SCALE GENOMIC DNA]</scope>
    <source>
        <strain evidence="3 4">XZZS9</strain>
    </source>
</reference>
<dbReference type="PRINTS" id="PR00598">
    <property type="entry name" value="HTHMARR"/>
</dbReference>
<evidence type="ECO:0000313" key="3">
    <source>
        <dbReference type="EMBL" id="MBS7813276.1"/>
    </source>
</evidence>
<proteinExistence type="predicted"/>
<evidence type="ECO:0000256" key="1">
    <source>
        <dbReference type="SAM" id="MobiDB-lite"/>
    </source>
</evidence>
<dbReference type="PROSITE" id="PS50995">
    <property type="entry name" value="HTH_MARR_2"/>
    <property type="match status" value="1"/>
</dbReference>
<dbReference type="EMBL" id="JAHCDA010000004">
    <property type="protein sequence ID" value="MBS7813276.1"/>
    <property type="molecule type" value="Genomic_DNA"/>
</dbReference>
<organism evidence="3 4">
    <name type="scientific">Roseococcus pinisoli</name>
    <dbReference type="NCBI Taxonomy" id="2835040"/>
    <lineage>
        <taxon>Bacteria</taxon>
        <taxon>Pseudomonadati</taxon>
        <taxon>Pseudomonadota</taxon>
        <taxon>Alphaproteobacteria</taxon>
        <taxon>Acetobacterales</taxon>
        <taxon>Roseomonadaceae</taxon>
        <taxon>Roseococcus</taxon>
    </lineage>
</organism>
<dbReference type="Pfam" id="PF12802">
    <property type="entry name" value="MarR_2"/>
    <property type="match status" value="1"/>
</dbReference>
<protein>
    <submittedName>
        <fullName evidence="3">Winged helix-turn-helix transcriptional regulator</fullName>
    </submittedName>
</protein>
<dbReference type="InterPro" id="IPR000835">
    <property type="entry name" value="HTH_MarR-typ"/>
</dbReference>
<comment type="caution">
    <text evidence="3">The sequence shown here is derived from an EMBL/GenBank/DDBJ whole genome shotgun (WGS) entry which is preliminary data.</text>
</comment>
<sequence length="211" mass="23419">MVRTRRPRTKAIPGLGEGYELTISVPAFLKQGSDLEFRRLIHHLFGFLARLEAIREGHGATIGLAGIEYTVLVSIAHLSIAADVSVRDVAEHLHLSGAFVTTVTNRLLSKGLVAKRIDPTDRRRLCLTVTNRGRDLLAKLAPMQRQVNDAQFEDLSAEEFRQLSELMERLVASSTRALSLQRYLADHTANATKPRSAKASPRRKTARDTGE</sequence>
<gene>
    <name evidence="3" type="ORF">KHU32_20205</name>
</gene>
<dbReference type="SMART" id="SM00347">
    <property type="entry name" value="HTH_MARR"/>
    <property type="match status" value="1"/>
</dbReference>
<dbReference type="InterPro" id="IPR036388">
    <property type="entry name" value="WH-like_DNA-bd_sf"/>
</dbReference>
<dbReference type="Proteomes" id="UP000766336">
    <property type="component" value="Unassembled WGS sequence"/>
</dbReference>
<keyword evidence="4" id="KW-1185">Reference proteome</keyword>
<name>A0ABS5QI17_9PROT</name>